<feature type="compositionally biased region" description="Basic and acidic residues" evidence="1">
    <location>
        <begin position="176"/>
        <end position="189"/>
    </location>
</feature>
<sequence>MLRIQTILSTERLWMPIHVHYKYGTVDEELPVSIEESLVFTEEPQSLVITEEHVEHLIEQEMIEPESVVLEEEVKDETSEINTEFVTSEINTESMTSDIKTESMTSDIKTESVTSEKEDKTEFVTSEIKAEFVTSEKEEQALILQKEQVEMIREEREFEEQLPLTITIDSNTTDSLSDKSSIENKEEKTVDLSLDTLISDESEQELSPINPSIISSSSSFSPITPTSVESPLENQLKSSPTRNSLFRRETNKLNHKRRSLTKKLKNVLVHSNKKISL</sequence>
<dbReference type="OrthoDB" id="2288752at2759"/>
<feature type="compositionally biased region" description="Low complexity" evidence="1">
    <location>
        <begin position="207"/>
        <end position="227"/>
    </location>
</feature>
<organism evidence="2 3">
    <name type="scientific">Rhizopus oryzae</name>
    <name type="common">Mucormycosis agent</name>
    <name type="synonym">Rhizopus arrhizus var. delemar</name>
    <dbReference type="NCBI Taxonomy" id="64495"/>
    <lineage>
        <taxon>Eukaryota</taxon>
        <taxon>Fungi</taxon>
        <taxon>Fungi incertae sedis</taxon>
        <taxon>Mucoromycota</taxon>
        <taxon>Mucoromycotina</taxon>
        <taxon>Mucoromycetes</taxon>
        <taxon>Mucorales</taxon>
        <taxon>Mucorineae</taxon>
        <taxon>Rhizopodaceae</taxon>
        <taxon>Rhizopus</taxon>
    </lineage>
</organism>
<name>A0A9P6WYW0_RHIOR</name>
<feature type="compositionally biased region" description="Polar residues" evidence="1">
    <location>
        <begin position="228"/>
        <end position="240"/>
    </location>
</feature>
<feature type="region of interest" description="Disordered" evidence="1">
    <location>
        <begin position="201"/>
        <end position="240"/>
    </location>
</feature>
<gene>
    <name evidence="2" type="ORF">G6F64_011619</name>
</gene>
<comment type="caution">
    <text evidence="2">The sequence shown here is derived from an EMBL/GenBank/DDBJ whole genome shotgun (WGS) entry which is preliminary data.</text>
</comment>
<evidence type="ECO:0000313" key="2">
    <source>
        <dbReference type="EMBL" id="KAG1301641.1"/>
    </source>
</evidence>
<feature type="region of interest" description="Disordered" evidence="1">
    <location>
        <begin position="169"/>
        <end position="189"/>
    </location>
</feature>
<proteinExistence type="predicted"/>
<keyword evidence="3" id="KW-1185">Reference proteome</keyword>
<dbReference type="AlphaFoldDB" id="A0A9P6WYW0"/>
<reference evidence="2" key="1">
    <citation type="journal article" date="2020" name="Microb. Genom.">
        <title>Genetic diversity of clinical and environmental Mucorales isolates obtained from an investigation of mucormycosis cases among solid organ transplant recipients.</title>
        <authorList>
            <person name="Nguyen M.H."/>
            <person name="Kaul D."/>
            <person name="Muto C."/>
            <person name="Cheng S.J."/>
            <person name="Richter R.A."/>
            <person name="Bruno V.M."/>
            <person name="Liu G."/>
            <person name="Beyhan S."/>
            <person name="Sundermann A.J."/>
            <person name="Mounaud S."/>
            <person name="Pasculle A.W."/>
            <person name="Nierman W.C."/>
            <person name="Driscoll E."/>
            <person name="Cumbie R."/>
            <person name="Clancy C.J."/>
            <person name="Dupont C.L."/>
        </authorList>
    </citation>
    <scope>NUCLEOTIDE SEQUENCE</scope>
    <source>
        <strain evidence="2">GL11</strain>
    </source>
</reference>
<evidence type="ECO:0000256" key="1">
    <source>
        <dbReference type="SAM" id="MobiDB-lite"/>
    </source>
</evidence>
<dbReference type="Proteomes" id="UP000716291">
    <property type="component" value="Unassembled WGS sequence"/>
</dbReference>
<accession>A0A9P6WYW0</accession>
<dbReference type="EMBL" id="JAANQT010002934">
    <property type="protein sequence ID" value="KAG1301641.1"/>
    <property type="molecule type" value="Genomic_DNA"/>
</dbReference>
<evidence type="ECO:0000313" key="3">
    <source>
        <dbReference type="Proteomes" id="UP000716291"/>
    </source>
</evidence>
<protein>
    <submittedName>
        <fullName evidence="2">Uncharacterized protein</fullName>
    </submittedName>
</protein>